<dbReference type="GO" id="GO:0010628">
    <property type="term" value="P:positive regulation of gene expression"/>
    <property type="evidence" value="ECO:0000318"/>
    <property type="project" value="GO_Central"/>
</dbReference>
<keyword evidence="5" id="KW-1185">Reference proteome</keyword>
<dbReference type="InterPro" id="IPR017923">
    <property type="entry name" value="TFIIS_N"/>
</dbReference>
<dbReference type="Proteomes" id="UP000007110">
    <property type="component" value="Unassembled WGS sequence"/>
</dbReference>
<dbReference type="InterPro" id="IPR035441">
    <property type="entry name" value="TFIIS/LEDGF_dom_sf"/>
</dbReference>
<dbReference type="RefSeq" id="XP_003724244.2">
    <property type="nucleotide sequence ID" value="XM_003724196.3"/>
</dbReference>
<dbReference type="GO" id="GO:0003712">
    <property type="term" value="F:transcription coregulator activity"/>
    <property type="evidence" value="ECO:0000318"/>
    <property type="project" value="GO_Central"/>
</dbReference>
<dbReference type="KEGG" id="spu:100890425"/>
<dbReference type="Pfam" id="PF08711">
    <property type="entry name" value="Med26"/>
    <property type="match status" value="1"/>
</dbReference>
<evidence type="ECO:0000313" key="4">
    <source>
        <dbReference type="EnsemblMetazoa" id="XP_003724244"/>
    </source>
</evidence>
<evidence type="ECO:0000313" key="5">
    <source>
        <dbReference type="Proteomes" id="UP000007110"/>
    </source>
</evidence>
<dbReference type="FunCoup" id="A0A7M7GNS9">
    <property type="interactions" value="818"/>
</dbReference>
<dbReference type="OMA" id="SHSNQIC"/>
<dbReference type="SUPFAM" id="SSF47676">
    <property type="entry name" value="Conserved domain common to transcription factors TFIIS, elongin A, CRSP70"/>
    <property type="match status" value="1"/>
</dbReference>
<dbReference type="Pfam" id="PF15693">
    <property type="entry name" value="Med26_C"/>
    <property type="match status" value="1"/>
</dbReference>
<feature type="region of interest" description="Disordered" evidence="2">
    <location>
        <begin position="83"/>
        <end position="364"/>
    </location>
</feature>
<dbReference type="PANTHER" id="PTHR15201">
    <property type="entry name" value="CRSP70"/>
    <property type="match status" value="1"/>
</dbReference>
<dbReference type="PANTHER" id="PTHR15201:SF1">
    <property type="entry name" value="MEDIATOR OF RNA POLYMERASE II TRANSCRIPTION SUBUNIT 26"/>
    <property type="match status" value="1"/>
</dbReference>
<proteinExistence type="predicted"/>
<comment type="subcellular location">
    <subcellularLocation>
        <location evidence="1">Nucleus</location>
    </subcellularLocation>
</comment>
<dbReference type="OrthoDB" id="550309at2759"/>
<sequence length="517" mass="56032">MPPTPSQIKELLLSAIDKDENIVDMGSVTKAVSLLESNPITKDALEETRLGRLVQIVRKKATTSNLKKRCTALIKQWQSQFLPPSAVKPPRTESPVPHQEEVKGQEGSSTSDGQKPKPAKQTVNATSVDKSKSENLRRRKRQPENSPSISPSSQAPPSKKLISSSQGQSPLLQGEGNGQDDSGLNGMSSKRDVDCGRKLIKDSVKTASPKSSVPSPKSKPNINKDKGSLKKLKSERSASPKPKKKDSSLNSVSPALQPKAEKHLKPKGLSPSVAKAKSDKRVKVSPAPRVAIGKKRSSSHDRSPRPSNDSSASNSPAVVGGTSLKSTGTFSTDWDTAGFGFGDSGGESSRSATPQNVCDAPSSSKPFSIFDLDFTDAVSSQVSNTSLFDRSESPASFLDERPFTPTISAFSEEFSQRTEYSHSPSASKEEEDEAEEGEEEEEEEETSVNVMETLEDEPVTPPCPVLEGDIDRIHDDEWEGVNGCYNDKGEWFDWMQCLTVNTDVENSIQILPYVCID</sequence>
<feature type="compositionally biased region" description="Acidic residues" evidence="2">
    <location>
        <begin position="429"/>
        <end position="446"/>
    </location>
</feature>
<dbReference type="InterPro" id="IPR042376">
    <property type="entry name" value="MED26"/>
</dbReference>
<feature type="compositionally biased region" description="Polar residues" evidence="2">
    <location>
        <begin position="352"/>
        <end position="364"/>
    </location>
</feature>
<dbReference type="InterPro" id="IPR031416">
    <property type="entry name" value="Med26_C"/>
</dbReference>
<dbReference type="AlphaFoldDB" id="A0A7M7GNS9"/>
<dbReference type="GO" id="GO:0016592">
    <property type="term" value="C:mediator complex"/>
    <property type="evidence" value="ECO:0000318"/>
    <property type="project" value="GO_Central"/>
</dbReference>
<feature type="compositionally biased region" description="Low complexity" evidence="2">
    <location>
        <begin position="144"/>
        <end position="174"/>
    </location>
</feature>
<dbReference type="EnsemblMetazoa" id="XM_003724196">
    <property type="protein sequence ID" value="XP_003724244"/>
    <property type="gene ID" value="LOC100890425"/>
</dbReference>
<accession>A0A7M7GNS9</accession>
<feature type="compositionally biased region" description="Low complexity" evidence="2">
    <location>
        <begin position="205"/>
        <end position="220"/>
    </location>
</feature>
<feature type="compositionally biased region" description="Basic and acidic residues" evidence="2">
    <location>
        <begin position="189"/>
        <end position="204"/>
    </location>
</feature>
<organism evidence="4 5">
    <name type="scientific">Strongylocentrotus purpuratus</name>
    <name type="common">Purple sea urchin</name>
    <dbReference type="NCBI Taxonomy" id="7668"/>
    <lineage>
        <taxon>Eukaryota</taxon>
        <taxon>Metazoa</taxon>
        <taxon>Echinodermata</taxon>
        <taxon>Eleutherozoa</taxon>
        <taxon>Echinozoa</taxon>
        <taxon>Echinoidea</taxon>
        <taxon>Euechinoidea</taxon>
        <taxon>Echinacea</taxon>
        <taxon>Camarodonta</taxon>
        <taxon>Echinidea</taxon>
        <taxon>Strongylocentrotidae</taxon>
        <taxon>Strongylocentrotus</taxon>
    </lineage>
</organism>
<feature type="compositionally biased region" description="Polar residues" evidence="2">
    <location>
        <begin position="323"/>
        <end position="334"/>
    </location>
</feature>
<feature type="compositionally biased region" description="Basic and acidic residues" evidence="2">
    <location>
        <begin position="222"/>
        <end position="238"/>
    </location>
</feature>
<evidence type="ECO:0000256" key="2">
    <source>
        <dbReference type="SAM" id="MobiDB-lite"/>
    </source>
</evidence>
<reference evidence="5" key="1">
    <citation type="submission" date="2015-02" db="EMBL/GenBank/DDBJ databases">
        <title>Genome sequencing for Strongylocentrotus purpuratus.</title>
        <authorList>
            <person name="Murali S."/>
            <person name="Liu Y."/>
            <person name="Vee V."/>
            <person name="English A."/>
            <person name="Wang M."/>
            <person name="Skinner E."/>
            <person name="Han Y."/>
            <person name="Muzny D.M."/>
            <person name="Worley K.C."/>
            <person name="Gibbs R.A."/>
        </authorList>
    </citation>
    <scope>NUCLEOTIDE SEQUENCE</scope>
</reference>
<feature type="compositionally biased region" description="Low complexity" evidence="2">
    <location>
        <begin position="305"/>
        <end position="317"/>
    </location>
</feature>
<evidence type="ECO:0000259" key="3">
    <source>
        <dbReference type="PROSITE" id="PS51319"/>
    </source>
</evidence>
<feature type="region of interest" description="Disordered" evidence="2">
    <location>
        <begin position="384"/>
        <end position="403"/>
    </location>
</feature>
<reference evidence="4" key="2">
    <citation type="submission" date="2021-01" db="UniProtKB">
        <authorList>
            <consortium name="EnsemblMetazoa"/>
        </authorList>
    </citation>
    <scope>IDENTIFICATION</scope>
</reference>
<dbReference type="InParanoid" id="A0A7M7GNS9"/>
<feature type="region of interest" description="Disordered" evidence="2">
    <location>
        <begin position="413"/>
        <end position="463"/>
    </location>
</feature>
<dbReference type="Gene3D" id="1.20.930.10">
    <property type="entry name" value="Conserved domain common to transcription factors TFIIS, elongin A, CRSP70"/>
    <property type="match status" value="1"/>
</dbReference>
<keyword evidence="1" id="KW-0539">Nucleus</keyword>
<dbReference type="GO" id="GO:0006357">
    <property type="term" value="P:regulation of transcription by RNA polymerase II"/>
    <property type="evidence" value="ECO:0000318"/>
    <property type="project" value="GO_Central"/>
</dbReference>
<protein>
    <recommendedName>
        <fullName evidence="3">TFIIS N-terminal domain-containing protein</fullName>
    </recommendedName>
</protein>
<dbReference type="GO" id="GO:0070847">
    <property type="term" value="C:core mediator complex"/>
    <property type="evidence" value="ECO:0000318"/>
    <property type="project" value="GO_Central"/>
</dbReference>
<feature type="domain" description="TFIIS N-terminal" evidence="3">
    <location>
        <begin position="10"/>
        <end position="84"/>
    </location>
</feature>
<dbReference type="GeneID" id="100890425"/>
<name>A0A7M7GNS9_STRPU</name>
<feature type="compositionally biased region" description="Polar residues" evidence="2">
    <location>
        <begin position="179"/>
        <end position="188"/>
    </location>
</feature>
<dbReference type="PROSITE" id="PS51319">
    <property type="entry name" value="TFIIS_N"/>
    <property type="match status" value="1"/>
</dbReference>
<evidence type="ECO:0000256" key="1">
    <source>
        <dbReference type="PROSITE-ProRule" id="PRU00649"/>
    </source>
</evidence>